<protein>
    <recommendedName>
        <fullName evidence="1">Intracellular proteinase inhibitor BsuPI domain-containing protein</fullName>
    </recommendedName>
</protein>
<reference evidence="2 3" key="1">
    <citation type="submission" date="2019-08" db="EMBL/GenBank/DDBJ databases">
        <title>Bacillus genomes from the desert of Cuatro Cienegas, Coahuila.</title>
        <authorList>
            <person name="Olmedo-Alvarez G."/>
        </authorList>
    </citation>
    <scope>NUCLEOTIDE SEQUENCE [LARGE SCALE GENOMIC DNA]</scope>
    <source>
        <strain evidence="2 3">CH40_1T</strain>
    </source>
</reference>
<gene>
    <name evidence="2" type="ORF">FZC79_03120</name>
</gene>
<evidence type="ECO:0000313" key="2">
    <source>
        <dbReference type="EMBL" id="TYR77816.1"/>
    </source>
</evidence>
<dbReference type="Pfam" id="PF12690">
    <property type="entry name" value="BsuPI"/>
    <property type="match status" value="1"/>
</dbReference>
<sequence>MKKAIVILLFIVSTAYYPTGTIQAGNQQPEWAVKAEEGDGGVEIELTVSNNTSEKMILEFPSSQFFDYIVKDHSGKEVYRYSDNKAFLQAIQRITLTSGEQKVWQSKWNHTSSGGQKIPPGEYMVEAFLQVKQVNGKPVGERIVETVKLTIEEQNPSFKNVKMVSSGNSYCVRGQAKVAAGSFYYTVEDGHNILIEETLVKVNKESPNWSDFEFSFELGRDKIAKNRPVILNLYERNLEDGTVHHNYTVEVN</sequence>
<dbReference type="Proteomes" id="UP000323317">
    <property type="component" value="Unassembled WGS sequence"/>
</dbReference>
<evidence type="ECO:0000313" key="3">
    <source>
        <dbReference type="Proteomes" id="UP000323317"/>
    </source>
</evidence>
<evidence type="ECO:0000259" key="1">
    <source>
        <dbReference type="Pfam" id="PF12690"/>
    </source>
</evidence>
<accession>A0A5D4KM06</accession>
<feature type="domain" description="Intracellular proteinase inhibitor BsuPI" evidence="1">
    <location>
        <begin position="32"/>
        <end position="133"/>
    </location>
</feature>
<dbReference type="Gene3D" id="2.60.40.2360">
    <property type="entry name" value="Intracellular proteinase inhibitor BsuPI"/>
    <property type="match status" value="1"/>
</dbReference>
<proteinExistence type="predicted"/>
<dbReference type="InterPro" id="IPR038144">
    <property type="entry name" value="IPI"/>
</dbReference>
<organism evidence="2 3">
    <name type="scientific">Rossellomorea vietnamensis</name>
    <dbReference type="NCBI Taxonomy" id="218284"/>
    <lineage>
        <taxon>Bacteria</taxon>
        <taxon>Bacillati</taxon>
        <taxon>Bacillota</taxon>
        <taxon>Bacilli</taxon>
        <taxon>Bacillales</taxon>
        <taxon>Bacillaceae</taxon>
        <taxon>Rossellomorea</taxon>
    </lineage>
</organism>
<name>A0A5D4KM06_9BACI</name>
<dbReference type="AlphaFoldDB" id="A0A5D4KM06"/>
<dbReference type="InterPro" id="IPR020481">
    <property type="entry name" value="Intracell_prot_inh_BsuPI"/>
</dbReference>
<dbReference type="RefSeq" id="WP_148945400.1">
    <property type="nucleotide sequence ID" value="NZ_VTEH01000001.1"/>
</dbReference>
<dbReference type="EMBL" id="VTEH01000001">
    <property type="protein sequence ID" value="TYR77816.1"/>
    <property type="molecule type" value="Genomic_DNA"/>
</dbReference>
<comment type="caution">
    <text evidence="2">The sequence shown here is derived from an EMBL/GenBank/DDBJ whole genome shotgun (WGS) entry which is preliminary data.</text>
</comment>